<keyword evidence="1" id="KW-1133">Transmembrane helix</keyword>
<sequence length="92" mass="10917">MFVFVCVVFMFYMKSACICGRFFFCVSLIFDYYISYVLLLLATRFCLWFLKLTFLSEQCDHRWGARAYGFARFRRCGGRVLAICLADAMLHR</sequence>
<feature type="non-terminal residue" evidence="2">
    <location>
        <position position="92"/>
    </location>
</feature>
<name>T1DJW9_9DIPT</name>
<dbReference type="EMBL" id="GALA01000011">
    <property type="protein sequence ID" value="JAA94841.1"/>
    <property type="molecule type" value="mRNA"/>
</dbReference>
<reference evidence="2" key="1">
    <citation type="journal article" date="2013" name="BMC Genomics">
        <title>A deep insight into the sialotranscriptome of the mosquito, Psorophora albipes.</title>
        <authorList>
            <person name="Chagas A.C."/>
            <person name="Calvo E."/>
            <person name="Rios-Velasquez C.M."/>
            <person name="Pessoa F.A."/>
            <person name="Medeiros J.F."/>
            <person name="Ribeiro J.M."/>
        </authorList>
    </citation>
    <scope>NUCLEOTIDE SEQUENCE</scope>
</reference>
<protein>
    <submittedName>
        <fullName evidence="2">Uncharacterized protein</fullName>
    </submittedName>
</protein>
<dbReference type="AlphaFoldDB" id="T1DJW9"/>
<organism evidence="2">
    <name type="scientific">Psorophora albipes</name>
    <dbReference type="NCBI Taxonomy" id="869069"/>
    <lineage>
        <taxon>Eukaryota</taxon>
        <taxon>Metazoa</taxon>
        <taxon>Ecdysozoa</taxon>
        <taxon>Arthropoda</taxon>
        <taxon>Hexapoda</taxon>
        <taxon>Insecta</taxon>
        <taxon>Pterygota</taxon>
        <taxon>Neoptera</taxon>
        <taxon>Endopterygota</taxon>
        <taxon>Diptera</taxon>
        <taxon>Nematocera</taxon>
        <taxon>Culicoidea</taxon>
        <taxon>Culicidae</taxon>
        <taxon>Culicinae</taxon>
        <taxon>Aedini</taxon>
        <taxon>Psorophora</taxon>
    </lineage>
</organism>
<keyword evidence="1" id="KW-0812">Transmembrane</keyword>
<keyword evidence="1" id="KW-0472">Membrane</keyword>
<evidence type="ECO:0000313" key="2">
    <source>
        <dbReference type="EMBL" id="JAA94841.1"/>
    </source>
</evidence>
<evidence type="ECO:0000256" key="1">
    <source>
        <dbReference type="SAM" id="Phobius"/>
    </source>
</evidence>
<feature type="transmembrane region" description="Helical" evidence="1">
    <location>
        <begin position="32"/>
        <end position="50"/>
    </location>
</feature>
<proteinExistence type="evidence at transcript level"/>
<accession>T1DJW9</accession>